<protein>
    <submittedName>
        <fullName evidence="1">Uncharacterized protein</fullName>
    </submittedName>
</protein>
<name>A0A8S5VER0_9CAUD</name>
<proteinExistence type="predicted"/>
<evidence type="ECO:0000313" key="1">
    <source>
        <dbReference type="EMBL" id="DAG05127.1"/>
    </source>
</evidence>
<accession>A0A8S5VER0</accession>
<reference evidence="1" key="1">
    <citation type="journal article" date="2021" name="Proc. Natl. Acad. Sci. U.S.A.">
        <title>A Catalog of Tens of Thousands of Viruses from Human Metagenomes Reveals Hidden Associations with Chronic Diseases.</title>
        <authorList>
            <person name="Tisza M.J."/>
            <person name="Buck C.B."/>
        </authorList>
    </citation>
    <scope>NUCLEOTIDE SEQUENCE</scope>
    <source>
        <strain evidence="1">CtE3x18</strain>
    </source>
</reference>
<dbReference type="EMBL" id="BK016250">
    <property type="protein sequence ID" value="DAG05127.1"/>
    <property type="molecule type" value="Genomic_DNA"/>
</dbReference>
<organism evidence="1">
    <name type="scientific">Myoviridae sp. ctE3x18</name>
    <dbReference type="NCBI Taxonomy" id="2825059"/>
    <lineage>
        <taxon>Viruses</taxon>
        <taxon>Duplodnaviria</taxon>
        <taxon>Heunggongvirae</taxon>
        <taxon>Uroviricota</taxon>
        <taxon>Caudoviricetes</taxon>
    </lineage>
</organism>
<sequence length="118" mass="13588">MNNRTTETLNKIKAKQKLGLPLTRYENAMIILYGETVTPENAEEHTEETEKQRKERFVEKYLKPLIVAMGLDIIDVVYRTDGEYNESVTLFYESGYTVVKDVTADSLLALVRDVIKLL</sequence>